<accession>A0A8S5MY01</accession>
<protein>
    <submittedName>
        <fullName evidence="1">Uncharacterized protein</fullName>
    </submittedName>
</protein>
<proteinExistence type="predicted"/>
<sequence>MALNDMLTTKKTVKMGISKERIQAIMPILR</sequence>
<organism evidence="1">
    <name type="scientific">Siphoviridae sp. ctuUw41</name>
    <dbReference type="NCBI Taxonomy" id="2826503"/>
    <lineage>
        <taxon>Viruses</taxon>
        <taxon>Duplodnaviria</taxon>
        <taxon>Heunggongvirae</taxon>
        <taxon>Uroviricota</taxon>
        <taxon>Caudoviricetes</taxon>
    </lineage>
</organism>
<reference evidence="1" key="1">
    <citation type="journal article" date="2021" name="Proc. Natl. Acad. Sci. U.S.A.">
        <title>A Catalog of Tens of Thousands of Viruses from Human Metagenomes Reveals Hidden Associations with Chronic Diseases.</title>
        <authorList>
            <person name="Tisza M.J."/>
            <person name="Buck C.B."/>
        </authorList>
    </citation>
    <scope>NUCLEOTIDE SEQUENCE</scope>
    <source>
        <strain evidence="1">CtuUw41</strain>
    </source>
</reference>
<name>A0A8S5MY01_9CAUD</name>
<evidence type="ECO:0000313" key="1">
    <source>
        <dbReference type="EMBL" id="DAD87246.1"/>
    </source>
</evidence>
<dbReference type="EMBL" id="BK015017">
    <property type="protein sequence ID" value="DAD87246.1"/>
    <property type="molecule type" value="Genomic_DNA"/>
</dbReference>